<dbReference type="RefSeq" id="WP_188410196.1">
    <property type="nucleotide sequence ID" value="NZ_BMCP01000002.1"/>
</dbReference>
<evidence type="ECO:0000313" key="2">
    <source>
        <dbReference type="EMBL" id="GGE48014.1"/>
    </source>
</evidence>
<evidence type="ECO:0000256" key="1">
    <source>
        <dbReference type="SAM" id="MobiDB-lite"/>
    </source>
</evidence>
<accession>A0A8J2YK80</accession>
<gene>
    <name evidence="2" type="ORF">GCM10007276_26580</name>
</gene>
<feature type="compositionally biased region" description="Basic and acidic residues" evidence="1">
    <location>
        <begin position="38"/>
        <end position="69"/>
    </location>
</feature>
<dbReference type="Proteomes" id="UP000602745">
    <property type="component" value="Unassembled WGS sequence"/>
</dbReference>
<dbReference type="AlphaFoldDB" id="A0A8J2YK80"/>
<organism evidence="2 3">
    <name type="scientific">Agaricicola taiwanensis</name>
    <dbReference type="NCBI Taxonomy" id="591372"/>
    <lineage>
        <taxon>Bacteria</taxon>
        <taxon>Pseudomonadati</taxon>
        <taxon>Pseudomonadota</taxon>
        <taxon>Alphaproteobacteria</taxon>
        <taxon>Rhodobacterales</taxon>
        <taxon>Paracoccaceae</taxon>
        <taxon>Agaricicola</taxon>
    </lineage>
</organism>
<proteinExistence type="predicted"/>
<name>A0A8J2YK80_9RHOB</name>
<keyword evidence="3" id="KW-1185">Reference proteome</keyword>
<feature type="region of interest" description="Disordered" evidence="1">
    <location>
        <begin position="1"/>
        <end position="78"/>
    </location>
</feature>
<comment type="caution">
    <text evidence="2">The sequence shown here is derived from an EMBL/GenBank/DDBJ whole genome shotgun (WGS) entry which is preliminary data.</text>
</comment>
<evidence type="ECO:0000313" key="3">
    <source>
        <dbReference type="Proteomes" id="UP000602745"/>
    </source>
</evidence>
<dbReference type="EMBL" id="BMCP01000002">
    <property type="protein sequence ID" value="GGE48014.1"/>
    <property type="molecule type" value="Genomic_DNA"/>
</dbReference>
<reference evidence="2" key="1">
    <citation type="journal article" date="2014" name="Int. J. Syst. Evol. Microbiol.">
        <title>Complete genome sequence of Corynebacterium casei LMG S-19264T (=DSM 44701T), isolated from a smear-ripened cheese.</title>
        <authorList>
            <consortium name="US DOE Joint Genome Institute (JGI-PGF)"/>
            <person name="Walter F."/>
            <person name="Albersmeier A."/>
            <person name="Kalinowski J."/>
            <person name="Ruckert C."/>
        </authorList>
    </citation>
    <scope>NUCLEOTIDE SEQUENCE</scope>
    <source>
        <strain evidence="2">CCM 7684</strain>
    </source>
</reference>
<sequence>MSPPDDLRIERVSRPLQEISPADESRHGGEGLDSNAENQRDISKSRAEARAFEHALDDEKERQEHAERGESEEEADGV</sequence>
<feature type="compositionally biased region" description="Basic and acidic residues" evidence="1">
    <location>
        <begin position="1"/>
        <end position="13"/>
    </location>
</feature>
<protein>
    <submittedName>
        <fullName evidence="2">Uncharacterized protein</fullName>
    </submittedName>
</protein>
<reference evidence="2" key="2">
    <citation type="submission" date="2020-09" db="EMBL/GenBank/DDBJ databases">
        <authorList>
            <person name="Sun Q."/>
            <person name="Sedlacek I."/>
        </authorList>
    </citation>
    <scope>NUCLEOTIDE SEQUENCE</scope>
    <source>
        <strain evidence="2">CCM 7684</strain>
    </source>
</reference>